<dbReference type="PROSITE" id="PS50132">
    <property type="entry name" value="RGS"/>
    <property type="match status" value="1"/>
</dbReference>
<evidence type="ECO:0000256" key="2">
    <source>
        <dbReference type="ARBA" id="ARBA00004514"/>
    </source>
</evidence>
<dbReference type="AlphaFoldDB" id="A0A8J6H3G8"/>
<dbReference type="InterPro" id="IPR016137">
    <property type="entry name" value="RGS"/>
</dbReference>
<dbReference type="InterPro" id="IPR036305">
    <property type="entry name" value="RGS_sf"/>
</dbReference>
<evidence type="ECO:0000256" key="7">
    <source>
        <dbReference type="ARBA" id="ARBA00022700"/>
    </source>
</evidence>
<dbReference type="GO" id="GO:0005829">
    <property type="term" value="C:cytosol"/>
    <property type="evidence" value="ECO:0007669"/>
    <property type="project" value="UniProtKB-SubCell"/>
</dbReference>
<dbReference type="PRINTS" id="PR01301">
    <property type="entry name" value="RGSPROTEIN"/>
</dbReference>
<dbReference type="GO" id="GO:0005886">
    <property type="term" value="C:plasma membrane"/>
    <property type="evidence" value="ECO:0007669"/>
    <property type="project" value="UniProtKB-SubCell"/>
</dbReference>
<keyword evidence="8" id="KW-0472">Membrane</keyword>
<dbReference type="FunFam" id="1.10.196.10:FF:000009">
    <property type="entry name" value="Regulator of G-protein signaling 1"/>
    <property type="match status" value="1"/>
</dbReference>
<keyword evidence="5" id="KW-1003">Cell membrane</keyword>
<feature type="region of interest" description="Disordered" evidence="9">
    <location>
        <begin position="165"/>
        <end position="230"/>
    </location>
</feature>
<organism evidence="11 12">
    <name type="scientific">Microtus ochrogaster</name>
    <name type="common">Prairie vole</name>
    <dbReference type="NCBI Taxonomy" id="79684"/>
    <lineage>
        <taxon>Eukaryota</taxon>
        <taxon>Metazoa</taxon>
        <taxon>Chordata</taxon>
        <taxon>Craniata</taxon>
        <taxon>Vertebrata</taxon>
        <taxon>Euteleostomi</taxon>
        <taxon>Mammalia</taxon>
        <taxon>Eutheria</taxon>
        <taxon>Euarchontoglires</taxon>
        <taxon>Glires</taxon>
        <taxon>Rodentia</taxon>
        <taxon>Myomorpha</taxon>
        <taxon>Muroidea</taxon>
        <taxon>Cricetidae</taxon>
        <taxon>Arvicolinae</taxon>
        <taxon>Microtus</taxon>
    </lineage>
</organism>
<dbReference type="EMBL" id="JAATJU010000098">
    <property type="protein sequence ID" value="KAH0521507.1"/>
    <property type="molecule type" value="Genomic_DNA"/>
</dbReference>
<dbReference type="Proteomes" id="UP000710432">
    <property type="component" value="Unassembled WGS sequence"/>
</dbReference>
<dbReference type="SMART" id="SM00315">
    <property type="entry name" value="RGS"/>
    <property type="match status" value="1"/>
</dbReference>
<sequence length="230" mass="25762">MRAAAISMPRLDRLPGMFFSANPKDLKEPNHSLLDDKTQKKKPKTFGMDVKAYLRSMIPHLDSGMKSSKSKDILSAEEVMQWSQSLEKLLANQTGQSVFGNFLKSEFSEENIEFWLACEDYKKTESDLLSSKAEDIYKAFVCSDAVKQTGICTYLENLLKNQISRRSSQNTGQQNAAGGRLPRPAGTGWDRLGPEQQQRTQAAGSGEPTQQQKHAAGTMRNIEIRSPHYN</sequence>
<dbReference type="InterPro" id="IPR044926">
    <property type="entry name" value="RGS_subdomain_2"/>
</dbReference>
<dbReference type="PANTHER" id="PTHR10845:SF34">
    <property type="entry name" value="REGULATOR OF G-PROTEIN SIGNALING 1"/>
    <property type="match status" value="1"/>
</dbReference>
<dbReference type="Gene3D" id="1.10.167.10">
    <property type="entry name" value="Regulator of G-protein Signalling 4, domain 2"/>
    <property type="match status" value="1"/>
</dbReference>
<evidence type="ECO:0000256" key="9">
    <source>
        <dbReference type="SAM" id="MobiDB-lite"/>
    </source>
</evidence>
<evidence type="ECO:0000256" key="3">
    <source>
        <dbReference type="ARBA" id="ARBA00020118"/>
    </source>
</evidence>
<keyword evidence="4" id="KW-0343">GTPase activation</keyword>
<dbReference type="PANTHER" id="PTHR10845">
    <property type="entry name" value="REGULATOR OF G PROTEIN SIGNALING"/>
    <property type="match status" value="1"/>
</dbReference>
<comment type="caution">
    <text evidence="11">The sequence shown here is derived from an EMBL/GenBank/DDBJ whole genome shotgun (WGS) entry which is preliminary data.</text>
</comment>
<feature type="domain" description="RGS" evidence="10">
    <location>
        <begin position="85"/>
        <end position="141"/>
    </location>
</feature>
<keyword evidence="6" id="KW-0963">Cytoplasm</keyword>
<accession>A0A8J6H3G8</accession>
<gene>
    <name evidence="11" type="ORF">LTLLF_102295</name>
</gene>
<name>A0A8J6H3G8_MICOH</name>
<evidence type="ECO:0000259" key="10">
    <source>
        <dbReference type="PROSITE" id="PS50132"/>
    </source>
</evidence>
<dbReference type="Pfam" id="PF00615">
    <property type="entry name" value="RGS"/>
    <property type="match status" value="1"/>
</dbReference>
<protein>
    <recommendedName>
        <fullName evidence="3">Regulator of G-protein signaling 1</fullName>
    </recommendedName>
</protein>
<evidence type="ECO:0000256" key="4">
    <source>
        <dbReference type="ARBA" id="ARBA00022468"/>
    </source>
</evidence>
<evidence type="ECO:0000313" key="11">
    <source>
        <dbReference type="EMBL" id="KAH0521507.1"/>
    </source>
</evidence>
<feature type="compositionally biased region" description="Polar residues" evidence="9">
    <location>
        <begin position="195"/>
        <end position="213"/>
    </location>
</feature>
<keyword evidence="7" id="KW-0734">Signal transduction inhibitor</keyword>
<dbReference type="SUPFAM" id="SSF48097">
    <property type="entry name" value="Regulator of G-protein signaling, RGS"/>
    <property type="match status" value="1"/>
</dbReference>
<evidence type="ECO:0000256" key="6">
    <source>
        <dbReference type="ARBA" id="ARBA00022490"/>
    </source>
</evidence>
<reference evidence="11" key="1">
    <citation type="submission" date="2020-03" db="EMBL/GenBank/DDBJ databases">
        <title>Studies in the Genomics of Life Span.</title>
        <authorList>
            <person name="Glass D."/>
        </authorList>
    </citation>
    <scope>NUCLEOTIDE SEQUENCE</scope>
    <source>
        <strain evidence="11">LTLLF</strain>
        <tissue evidence="11">Muscle</tissue>
    </source>
</reference>
<evidence type="ECO:0000256" key="5">
    <source>
        <dbReference type="ARBA" id="ARBA00022475"/>
    </source>
</evidence>
<dbReference type="Gene3D" id="1.10.196.10">
    <property type="match status" value="1"/>
</dbReference>
<evidence type="ECO:0000256" key="8">
    <source>
        <dbReference type="ARBA" id="ARBA00023136"/>
    </source>
</evidence>
<dbReference type="InterPro" id="IPR024066">
    <property type="entry name" value="RGS_subdom1/3"/>
</dbReference>
<evidence type="ECO:0000256" key="1">
    <source>
        <dbReference type="ARBA" id="ARBA00004413"/>
    </source>
</evidence>
<feature type="compositionally biased region" description="Polar residues" evidence="9">
    <location>
        <begin position="165"/>
        <end position="176"/>
    </location>
</feature>
<comment type="subcellular location">
    <subcellularLocation>
        <location evidence="1">Cell membrane</location>
        <topology evidence="1">Peripheral membrane protein</topology>
        <orientation evidence="1">Cytoplasmic side</orientation>
    </subcellularLocation>
    <subcellularLocation>
        <location evidence="2">Cytoplasm</location>
        <location evidence="2">Cytosol</location>
    </subcellularLocation>
</comment>
<dbReference type="GO" id="GO:0009968">
    <property type="term" value="P:negative regulation of signal transduction"/>
    <property type="evidence" value="ECO:0007669"/>
    <property type="project" value="UniProtKB-KW"/>
</dbReference>
<proteinExistence type="predicted"/>
<dbReference type="GO" id="GO:0005096">
    <property type="term" value="F:GTPase activator activity"/>
    <property type="evidence" value="ECO:0007669"/>
    <property type="project" value="UniProtKB-KW"/>
</dbReference>
<evidence type="ECO:0000313" key="12">
    <source>
        <dbReference type="Proteomes" id="UP000710432"/>
    </source>
</evidence>